<evidence type="ECO:0000313" key="2">
    <source>
        <dbReference type="EMBL" id="SKC59158.1"/>
    </source>
</evidence>
<dbReference type="STRING" id="36842.SAMN02194393_01657"/>
<dbReference type="EMBL" id="FUZT01000003">
    <property type="protein sequence ID" value="SKC59158.1"/>
    <property type="molecule type" value="Genomic_DNA"/>
</dbReference>
<accession>A0A1T5K6S3</accession>
<dbReference type="Proteomes" id="UP000190285">
    <property type="component" value="Unassembled WGS sequence"/>
</dbReference>
<keyword evidence="1" id="KW-1133">Transmembrane helix</keyword>
<keyword evidence="3" id="KW-1185">Reference proteome</keyword>
<reference evidence="2 3" key="1">
    <citation type="submission" date="2017-02" db="EMBL/GenBank/DDBJ databases">
        <authorList>
            <person name="Peterson S.W."/>
        </authorList>
    </citation>
    <scope>NUCLEOTIDE SEQUENCE [LARGE SCALE GENOMIC DNA]</scope>
    <source>
        <strain evidence="2 3">M1</strain>
    </source>
</reference>
<evidence type="ECO:0000313" key="3">
    <source>
        <dbReference type="Proteomes" id="UP000190285"/>
    </source>
</evidence>
<name>A0A1T5K6S3_9FIRM</name>
<protein>
    <submittedName>
        <fullName evidence="2">Uncharacterized protein</fullName>
    </submittedName>
</protein>
<keyword evidence="1" id="KW-0812">Transmembrane</keyword>
<keyword evidence="1" id="KW-0472">Membrane</keyword>
<dbReference type="RefSeq" id="WP_079490774.1">
    <property type="nucleotide sequence ID" value="NZ_FUZT01000003.1"/>
</dbReference>
<dbReference type="AlphaFoldDB" id="A0A1T5K6S3"/>
<evidence type="ECO:0000256" key="1">
    <source>
        <dbReference type="SAM" id="Phobius"/>
    </source>
</evidence>
<feature type="transmembrane region" description="Helical" evidence="1">
    <location>
        <begin position="7"/>
        <end position="29"/>
    </location>
</feature>
<sequence length="163" mass="18473">MKIKSTFLCVTIIVIIFGGIFISSALNIWKTTASKIPEKITEGDFTGSYDPADIRGSYSFNDISKTFNIPLENLKEAFGLPDDIDPSTFKNKDLKELYEDLEEEIEIGNSSVKLFVSLYTGLPYDMDEEVYLPQKAVDILKNRNSLSKEQIEYLDNHTVNNLN</sequence>
<dbReference type="OrthoDB" id="368416at2"/>
<gene>
    <name evidence="2" type="ORF">SAMN02194393_01657</name>
</gene>
<organism evidence="2 3">
    <name type="scientific">Maledivibacter halophilus</name>
    <dbReference type="NCBI Taxonomy" id="36842"/>
    <lineage>
        <taxon>Bacteria</taxon>
        <taxon>Bacillati</taxon>
        <taxon>Bacillota</taxon>
        <taxon>Clostridia</taxon>
        <taxon>Peptostreptococcales</taxon>
        <taxon>Caminicellaceae</taxon>
        <taxon>Maledivibacter</taxon>
    </lineage>
</organism>
<proteinExistence type="predicted"/>